<dbReference type="EMBL" id="JAEHOD010000072">
    <property type="protein sequence ID" value="KAG2431586.1"/>
    <property type="molecule type" value="Genomic_DNA"/>
</dbReference>
<evidence type="ECO:0000256" key="1">
    <source>
        <dbReference type="SAM" id="Coils"/>
    </source>
</evidence>
<evidence type="ECO:0000313" key="4">
    <source>
        <dbReference type="Proteomes" id="UP000613740"/>
    </source>
</evidence>
<gene>
    <name evidence="3" type="ORF">HYH02_013279</name>
</gene>
<keyword evidence="4" id="KW-1185">Reference proteome</keyword>
<protein>
    <submittedName>
        <fullName evidence="3">Uncharacterized protein</fullName>
    </submittedName>
</protein>
<evidence type="ECO:0000256" key="2">
    <source>
        <dbReference type="SAM" id="MobiDB-lite"/>
    </source>
</evidence>
<sequence>MQQRLVAQQQQLDEHAQAAQAARAEIARLNALLAGGGAAGDAGQRQQQQQGVGEAGPAANPVDAGEAALVVSRLNEDALLRNSGIIEISAAKAKELGLSLSELVAATVNSLKDVVKLLRGELPRDSDRIATWLFIRLQPVGLREDLRRELDKRGGVIESWDWLAEWFRGRIAASEEPSQLVLWVDIKGMGEVRSLQQFFQAMSEWDRLIVSGKVDLERLKILHALSILPPKVRNSVLRRTTHDGRVEEWTDYGSFDSLLRSYAPLFPDYGKSADGASGAGGSGSGGHGGKKRAWEGAGSGAGSKHKSGAGGGKSGAGGSGGSKSGGATGGAAGKRYAFDMGRTKALWVKDQTPAKRQQLQQQGKCYICEEQHMHWDCKKRGPDSTLYKSGAYYYYDK</sequence>
<dbReference type="OrthoDB" id="545209at2759"/>
<accession>A0A835T4T5</accession>
<feature type="compositionally biased region" description="Gly residues" evidence="2">
    <location>
        <begin position="277"/>
        <end position="287"/>
    </location>
</feature>
<proteinExistence type="predicted"/>
<dbReference type="AlphaFoldDB" id="A0A835T4T5"/>
<feature type="coiled-coil region" evidence="1">
    <location>
        <begin position="5"/>
        <end position="32"/>
    </location>
</feature>
<feature type="region of interest" description="Disordered" evidence="2">
    <location>
        <begin position="40"/>
        <end position="60"/>
    </location>
</feature>
<dbReference type="Proteomes" id="UP000613740">
    <property type="component" value="Unassembled WGS sequence"/>
</dbReference>
<comment type="caution">
    <text evidence="3">The sequence shown here is derived from an EMBL/GenBank/DDBJ whole genome shotgun (WGS) entry which is preliminary data.</text>
</comment>
<reference evidence="3" key="1">
    <citation type="journal article" date="2020" name="bioRxiv">
        <title>Comparative genomics of Chlamydomonas.</title>
        <authorList>
            <person name="Craig R.J."/>
            <person name="Hasan A.R."/>
            <person name="Ness R.W."/>
            <person name="Keightley P.D."/>
        </authorList>
    </citation>
    <scope>NUCLEOTIDE SEQUENCE</scope>
    <source>
        <strain evidence="3">CCAP 11/173</strain>
    </source>
</reference>
<evidence type="ECO:0000313" key="3">
    <source>
        <dbReference type="EMBL" id="KAG2431586.1"/>
    </source>
</evidence>
<name>A0A835T4T5_9CHLO</name>
<organism evidence="3 4">
    <name type="scientific">Chlamydomonas schloesseri</name>
    <dbReference type="NCBI Taxonomy" id="2026947"/>
    <lineage>
        <taxon>Eukaryota</taxon>
        <taxon>Viridiplantae</taxon>
        <taxon>Chlorophyta</taxon>
        <taxon>core chlorophytes</taxon>
        <taxon>Chlorophyceae</taxon>
        <taxon>CS clade</taxon>
        <taxon>Chlamydomonadales</taxon>
        <taxon>Chlamydomonadaceae</taxon>
        <taxon>Chlamydomonas</taxon>
    </lineage>
</organism>
<feature type="compositionally biased region" description="Low complexity" evidence="2">
    <location>
        <begin position="41"/>
        <end position="59"/>
    </location>
</feature>
<feature type="region of interest" description="Disordered" evidence="2">
    <location>
        <begin position="275"/>
        <end position="328"/>
    </location>
</feature>
<feature type="compositionally biased region" description="Gly residues" evidence="2">
    <location>
        <begin position="308"/>
        <end position="328"/>
    </location>
</feature>
<keyword evidence="1" id="KW-0175">Coiled coil</keyword>